<evidence type="ECO:0000313" key="6">
    <source>
        <dbReference type="Proteomes" id="UP000551758"/>
    </source>
</evidence>
<evidence type="ECO:0000256" key="2">
    <source>
        <dbReference type="ARBA" id="ARBA00022857"/>
    </source>
</evidence>
<dbReference type="InterPro" id="IPR020471">
    <property type="entry name" value="AKR"/>
</dbReference>
<name>A0A7J7FIU3_DICBM</name>
<dbReference type="Proteomes" id="UP000551758">
    <property type="component" value="Unassembled WGS sequence"/>
</dbReference>
<reference evidence="5 6" key="1">
    <citation type="journal article" date="2020" name="Mol. Biol. Evol.">
        <title>Interspecific Gene Flow and the Evolution of Specialization in Black and White Rhinoceros.</title>
        <authorList>
            <person name="Moodley Y."/>
            <person name="Westbury M.V."/>
            <person name="Russo I.M."/>
            <person name="Gopalakrishnan S."/>
            <person name="Rakotoarivelo A."/>
            <person name="Olsen R.A."/>
            <person name="Prost S."/>
            <person name="Tunstall T."/>
            <person name="Ryder O.A."/>
            <person name="Dalen L."/>
            <person name="Bruford M.W."/>
        </authorList>
    </citation>
    <scope>NUCLEOTIDE SEQUENCE [LARGE SCALE GENOMIC DNA]</scope>
    <source>
        <strain evidence="5">SBR-YM</strain>
        <tissue evidence="5">Skin</tissue>
    </source>
</reference>
<dbReference type="PROSITE" id="PS00062">
    <property type="entry name" value="ALDOKETO_REDUCTASE_2"/>
    <property type="match status" value="1"/>
</dbReference>
<evidence type="ECO:0000256" key="1">
    <source>
        <dbReference type="ARBA" id="ARBA00007905"/>
    </source>
</evidence>
<dbReference type="PRINTS" id="PR00069">
    <property type="entry name" value="ALDKETRDTASE"/>
</dbReference>
<protein>
    <recommendedName>
        <fullName evidence="4">NADP-dependent oxidoreductase domain-containing protein</fullName>
    </recommendedName>
</protein>
<keyword evidence="2" id="KW-0521">NADP</keyword>
<evidence type="ECO:0000313" key="5">
    <source>
        <dbReference type="EMBL" id="KAF5927983.1"/>
    </source>
</evidence>
<proteinExistence type="inferred from homology"/>
<evidence type="ECO:0000256" key="3">
    <source>
        <dbReference type="ARBA" id="ARBA00023002"/>
    </source>
</evidence>
<dbReference type="Pfam" id="PF00248">
    <property type="entry name" value="Aldo_ket_red"/>
    <property type="match status" value="1"/>
</dbReference>
<gene>
    <name evidence="5" type="ORF">HPG69_014141</name>
</gene>
<dbReference type="InterPro" id="IPR036812">
    <property type="entry name" value="NAD(P)_OxRdtase_dom_sf"/>
</dbReference>
<evidence type="ECO:0000259" key="4">
    <source>
        <dbReference type="Pfam" id="PF00248"/>
    </source>
</evidence>
<organism evidence="5 6">
    <name type="scientific">Diceros bicornis minor</name>
    <name type="common">South-central black rhinoceros</name>
    <dbReference type="NCBI Taxonomy" id="77932"/>
    <lineage>
        <taxon>Eukaryota</taxon>
        <taxon>Metazoa</taxon>
        <taxon>Chordata</taxon>
        <taxon>Craniata</taxon>
        <taxon>Vertebrata</taxon>
        <taxon>Euteleostomi</taxon>
        <taxon>Mammalia</taxon>
        <taxon>Eutheria</taxon>
        <taxon>Laurasiatheria</taxon>
        <taxon>Perissodactyla</taxon>
        <taxon>Rhinocerotidae</taxon>
        <taxon>Diceros</taxon>
    </lineage>
</organism>
<dbReference type="Gene3D" id="3.20.20.100">
    <property type="entry name" value="NADP-dependent oxidoreductase domain"/>
    <property type="match status" value="1"/>
</dbReference>
<dbReference type="SUPFAM" id="SSF51430">
    <property type="entry name" value="NAD(P)-linked oxidoreductase"/>
    <property type="match status" value="1"/>
</dbReference>
<feature type="domain" description="NADP-dependent oxidoreductase" evidence="4">
    <location>
        <begin position="21"/>
        <end position="213"/>
    </location>
</feature>
<comment type="similarity">
    <text evidence="1">Belongs to the aldo/keto reductase family.</text>
</comment>
<keyword evidence="3" id="KW-0560">Oxidoreductase</keyword>
<dbReference type="InterPro" id="IPR018170">
    <property type="entry name" value="Aldo/ket_reductase_CS"/>
</dbReference>
<dbReference type="AlphaFoldDB" id="A0A7J7FIU3"/>
<dbReference type="InterPro" id="IPR023210">
    <property type="entry name" value="NADP_OxRdtase_dom"/>
</dbReference>
<keyword evidence="6" id="KW-1185">Reference proteome</keyword>
<feature type="non-terminal residue" evidence="5">
    <location>
        <position position="1"/>
    </location>
</feature>
<dbReference type="GO" id="GO:0016491">
    <property type="term" value="F:oxidoreductase activity"/>
    <property type="evidence" value="ECO:0007669"/>
    <property type="project" value="UniProtKB-KW"/>
</dbReference>
<accession>A0A7J7FIU3</accession>
<dbReference type="PANTHER" id="PTHR11732">
    <property type="entry name" value="ALDO/KETO REDUCTASE"/>
    <property type="match status" value="1"/>
</dbReference>
<dbReference type="EMBL" id="JACDTQ010000495">
    <property type="protein sequence ID" value="KAF5927983.1"/>
    <property type="molecule type" value="Genomic_DNA"/>
</dbReference>
<comment type="caution">
    <text evidence="5">The sequence shown here is derived from an EMBL/GenBank/DDBJ whole genome shotgun (WGS) entry which is preliminary data.</text>
</comment>
<sequence length="223" mass="25341">EINCLSLSWLDFQPSFVHILYVPKSKAGEATKVAIDVGFHHIDVAYCYENKEEISKALQDKIVNDTVKRRDIFYTTKVLWSLQLWNTFLQPELVRPALERSRQKLGLDLFIVHVPITTKALEKCKDAGLTKSIGVSNFSNEQLEVILTKTGLKHKPVCNQDFSNFHVIGSCILIPFGIGNSHLECHSYLNQSNLLEFCKCKDIFVVAYSALVSQRPKLVMRIS</sequence>